<dbReference type="EMBL" id="CP004121">
    <property type="protein sequence ID" value="AGF57829.1"/>
    <property type="molecule type" value="Genomic_DNA"/>
</dbReference>
<dbReference type="Pfam" id="PF01155">
    <property type="entry name" value="HypA"/>
    <property type="match status" value="1"/>
</dbReference>
<dbReference type="HAMAP" id="MF_00213">
    <property type="entry name" value="HypA_HybF"/>
    <property type="match status" value="1"/>
</dbReference>
<evidence type="ECO:0000256" key="1">
    <source>
        <dbReference type="ARBA" id="ARBA00010748"/>
    </source>
</evidence>
<dbReference type="KEGG" id="csr:Cspa_c40760"/>
<dbReference type="PANTHER" id="PTHR34535:SF3">
    <property type="entry name" value="HYDROGENASE MATURATION FACTOR HYPA"/>
    <property type="match status" value="1"/>
</dbReference>
<keyword evidence="7" id="KW-1185">Reference proteome</keyword>
<name>M1MIT2_9CLOT</name>
<evidence type="ECO:0000256" key="2">
    <source>
        <dbReference type="ARBA" id="ARBA00022596"/>
    </source>
</evidence>
<sequence length="115" mass="12849">MLMHEVSIIENTIKIVQEKAKENNLKNVSKITIKIGELSGVMSESLEFAFQGMSKGTIVEDAKLLIEKVDAKALCDDCNITFEIDHFNKLCPNCNKFSTNILSGYELYVSTIEGE</sequence>
<dbReference type="AlphaFoldDB" id="M1MIT2"/>
<feature type="binding site" evidence="5">
    <location>
        <position position="78"/>
    </location>
    <ligand>
        <name>Zn(2+)</name>
        <dbReference type="ChEBI" id="CHEBI:29105"/>
    </ligand>
</feature>
<keyword evidence="2 5" id="KW-0533">Nickel</keyword>
<dbReference type="NCBIfam" id="TIGR00100">
    <property type="entry name" value="hypA"/>
    <property type="match status" value="1"/>
</dbReference>
<dbReference type="GO" id="GO:0051604">
    <property type="term" value="P:protein maturation"/>
    <property type="evidence" value="ECO:0007669"/>
    <property type="project" value="InterPro"/>
</dbReference>
<evidence type="ECO:0000256" key="5">
    <source>
        <dbReference type="HAMAP-Rule" id="MF_00213"/>
    </source>
</evidence>
<organism evidence="6 7">
    <name type="scientific">Clostridium saccharoperbutylacetonicum N1-4(HMT)</name>
    <dbReference type="NCBI Taxonomy" id="931276"/>
    <lineage>
        <taxon>Bacteria</taxon>
        <taxon>Bacillati</taxon>
        <taxon>Bacillota</taxon>
        <taxon>Clostridia</taxon>
        <taxon>Eubacteriales</taxon>
        <taxon>Clostridiaceae</taxon>
        <taxon>Clostridium</taxon>
    </lineage>
</organism>
<feature type="binding site" evidence="5">
    <location>
        <position position="75"/>
    </location>
    <ligand>
        <name>Zn(2+)</name>
        <dbReference type="ChEBI" id="CHEBI:29105"/>
    </ligand>
</feature>
<evidence type="ECO:0000256" key="4">
    <source>
        <dbReference type="ARBA" id="ARBA00022833"/>
    </source>
</evidence>
<dbReference type="STRING" id="36745.CLSAP_38420"/>
<dbReference type="HOGENOM" id="CLU_126929_4_1_9"/>
<dbReference type="GO" id="GO:0008270">
    <property type="term" value="F:zinc ion binding"/>
    <property type="evidence" value="ECO:0007669"/>
    <property type="project" value="UniProtKB-UniRule"/>
</dbReference>
<dbReference type="InterPro" id="IPR000688">
    <property type="entry name" value="HypA/HybF"/>
</dbReference>
<comment type="function">
    <text evidence="5">Involved in the maturation of [NiFe] hydrogenases. Required for nickel insertion into the metal center of the hydrogenase.</text>
</comment>
<dbReference type="Gene3D" id="3.30.2320.80">
    <property type="match status" value="1"/>
</dbReference>
<keyword evidence="3 5" id="KW-0479">Metal-binding</keyword>
<dbReference type="PROSITE" id="PS01249">
    <property type="entry name" value="HYPA"/>
    <property type="match status" value="1"/>
</dbReference>
<feature type="binding site" evidence="5">
    <location>
        <position position="91"/>
    </location>
    <ligand>
        <name>Zn(2+)</name>
        <dbReference type="ChEBI" id="CHEBI:29105"/>
    </ligand>
</feature>
<gene>
    <name evidence="5 6" type="primary">hypA</name>
    <name evidence="6" type="ORF">Cspa_c40760</name>
</gene>
<protein>
    <recommendedName>
        <fullName evidence="5">Hydrogenase maturation factor HypA</fullName>
    </recommendedName>
</protein>
<feature type="binding site" evidence="5">
    <location>
        <position position="94"/>
    </location>
    <ligand>
        <name>Zn(2+)</name>
        <dbReference type="ChEBI" id="CHEBI:29105"/>
    </ligand>
</feature>
<feature type="binding site" evidence="5">
    <location>
        <position position="4"/>
    </location>
    <ligand>
        <name>Ni(2+)</name>
        <dbReference type="ChEBI" id="CHEBI:49786"/>
    </ligand>
</feature>
<dbReference type="eggNOG" id="COG0375">
    <property type="taxonomic scope" value="Bacteria"/>
</dbReference>
<proteinExistence type="inferred from homology"/>
<dbReference type="PATRIC" id="fig|931276.5.peg.4109"/>
<keyword evidence="4 5" id="KW-0862">Zinc</keyword>
<dbReference type="PANTHER" id="PTHR34535">
    <property type="entry name" value="HYDROGENASE MATURATION FACTOR HYPA"/>
    <property type="match status" value="1"/>
</dbReference>
<dbReference type="PIRSF" id="PIRSF004761">
    <property type="entry name" value="Hydrgn_mat_HypA"/>
    <property type="match status" value="1"/>
</dbReference>
<evidence type="ECO:0000313" key="6">
    <source>
        <dbReference type="EMBL" id="AGF57829.1"/>
    </source>
</evidence>
<reference evidence="6 7" key="1">
    <citation type="submission" date="2013-02" db="EMBL/GenBank/DDBJ databases">
        <title>Genome sequence of Clostridium saccharoperbutylacetonicum N1-4(HMT).</title>
        <authorList>
            <person name="Poehlein A."/>
            <person name="Daniel R."/>
        </authorList>
    </citation>
    <scope>NUCLEOTIDE SEQUENCE [LARGE SCALE GENOMIC DNA]</scope>
    <source>
        <strain evidence="7">N1-4(HMT)</strain>
    </source>
</reference>
<dbReference type="Proteomes" id="UP000011728">
    <property type="component" value="Chromosome"/>
</dbReference>
<evidence type="ECO:0000313" key="7">
    <source>
        <dbReference type="Proteomes" id="UP000011728"/>
    </source>
</evidence>
<comment type="similarity">
    <text evidence="1 5">Belongs to the HypA/HybF family.</text>
</comment>
<dbReference type="GO" id="GO:0016151">
    <property type="term" value="F:nickel cation binding"/>
    <property type="evidence" value="ECO:0007669"/>
    <property type="project" value="UniProtKB-UniRule"/>
</dbReference>
<dbReference type="InterPro" id="IPR020538">
    <property type="entry name" value="Hydgase_Ni_incorp_HypA/HybF_CS"/>
</dbReference>
<accession>M1MIT2</accession>
<evidence type="ECO:0000256" key="3">
    <source>
        <dbReference type="ARBA" id="ARBA00022723"/>
    </source>
</evidence>